<keyword evidence="2" id="KW-1133">Transmembrane helix</keyword>
<feature type="compositionally biased region" description="Gly residues" evidence="1">
    <location>
        <begin position="456"/>
        <end position="477"/>
    </location>
</feature>
<feature type="compositionally biased region" description="Low complexity" evidence="1">
    <location>
        <begin position="361"/>
        <end position="374"/>
    </location>
</feature>
<feature type="compositionally biased region" description="Low complexity" evidence="1">
    <location>
        <begin position="105"/>
        <end position="116"/>
    </location>
</feature>
<feature type="region of interest" description="Disordered" evidence="1">
    <location>
        <begin position="1"/>
        <end position="481"/>
    </location>
</feature>
<gene>
    <name evidence="3" type="ORF">ACIA8P_18485</name>
</gene>
<dbReference type="RefSeq" id="WP_398657355.1">
    <property type="nucleotide sequence ID" value="NZ_JBITDC010000006.1"/>
</dbReference>
<keyword evidence="2" id="KW-0812">Transmembrane</keyword>
<evidence type="ECO:0000313" key="4">
    <source>
        <dbReference type="Proteomes" id="UP001612415"/>
    </source>
</evidence>
<name>A0ABW7Y3W2_STRCE</name>
<accession>A0ABW7Y3W2</accession>
<dbReference type="Proteomes" id="UP001612415">
    <property type="component" value="Unassembled WGS sequence"/>
</dbReference>
<feature type="compositionally biased region" description="Low complexity" evidence="1">
    <location>
        <begin position="205"/>
        <end position="229"/>
    </location>
</feature>
<organism evidence="3 4">
    <name type="scientific">Streptomyces cellulosae</name>
    <dbReference type="NCBI Taxonomy" id="1968"/>
    <lineage>
        <taxon>Bacteria</taxon>
        <taxon>Bacillati</taxon>
        <taxon>Actinomycetota</taxon>
        <taxon>Actinomycetes</taxon>
        <taxon>Kitasatosporales</taxon>
        <taxon>Streptomycetaceae</taxon>
        <taxon>Streptomyces</taxon>
    </lineage>
</organism>
<feature type="compositionally biased region" description="Polar residues" evidence="1">
    <location>
        <begin position="117"/>
        <end position="132"/>
    </location>
</feature>
<feature type="compositionally biased region" description="Low complexity" evidence="1">
    <location>
        <begin position="419"/>
        <end position="437"/>
    </location>
</feature>
<feature type="transmembrane region" description="Helical" evidence="2">
    <location>
        <begin position="486"/>
        <end position="507"/>
    </location>
</feature>
<feature type="region of interest" description="Disordered" evidence="1">
    <location>
        <begin position="510"/>
        <end position="540"/>
    </location>
</feature>
<sequence length="688" mass="66837">MTQSGQGEEPSAREAREGIVLPSDGGEPLLPGMTGGYGRPNGPTPPAPGTSYGEPSGGSYDQGQGNGQGQGSAHGQASGSAQGQAQGPAYGQGAGSAYGEGSGSAYGQASGASYGQTSGSAYGQPHGQTPGQDSGAGAVPAGGQAWGTPWGPGQPQAPAPQPGQGWPTPADQSWGGPEAGQAQPSAAWGATPEAASPSLPPQGGQPPAYGADPGAYGPSGAGASPQSPGHSDDPPTSYYLPPVGQGGPPDASSQPAGGGYGAPGPGAPLPPENSGSAQAPVRYNAPAGSPLPPADAYGTPGGAPLPPADDGATQYVPRTAGADEGATQYLPPVGPGALPPETGAESTQFLGRSPQGDPSRPGAGPLPAATGPDAEPTQYIAPVPGQQPPGASYGGPQGADRQPPAEFDNLFRGGPGAEPGPAAATQQLPLLQQPHAASGAQPPYGQSAQPSYAPPGAGGGQHGAYDGGDGGHGGGRGGRSRSRVPVIAAVGIGIAVLGIGAGALLAGGGGDDKGDAKNQPVSATAPATDGSASPSADPAEQQAVALDKLLADSGSSRTTVINSVESVKSCKNLGQAAKDLRGAAQQRTGLVTRLSTLSVDKLPDNAALTDALTKAWQASASADNHYAAWADQAAGKKGCKKGQARATGQTLAGNQASGTASKEKVKAARLWNAIARTYGLTQRQPTQL</sequence>
<reference evidence="3 4" key="1">
    <citation type="submission" date="2024-10" db="EMBL/GenBank/DDBJ databases">
        <title>The Natural Products Discovery Center: Release of the First 8490 Sequenced Strains for Exploring Actinobacteria Biosynthetic Diversity.</title>
        <authorList>
            <person name="Kalkreuter E."/>
            <person name="Kautsar S.A."/>
            <person name="Yang D."/>
            <person name="Bader C.D."/>
            <person name="Teijaro C.N."/>
            <person name="Fluegel L."/>
            <person name="Davis C.M."/>
            <person name="Simpson J.R."/>
            <person name="Lauterbach L."/>
            <person name="Steele A.D."/>
            <person name="Gui C."/>
            <person name="Meng S."/>
            <person name="Li G."/>
            <person name="Viehrig K."/>
            <person name="Ye F."/>
            <person name="Su P."/>
            <person name="Kiefer A.F."/>
            <person name="Nichols A."/>
            <person name="Cepeda A.J."/>
            <person name="Yan W."/>
            <person name="Fan B."/>
            <person name="Jiang Y."/>
            <person name="Adhikari A."/>
            <person name="Zheng C.-J."/>
            <person name="Schuster L."/>
            <person name="Cowan T.M."/>
            <person name="Smanski M.J."/>
            <person name="Chevrette M.G."/>
            <person name="De Carvalho L.P.S."/>
            <person name="Shen B."/>
        </authorList>
    </citation>
    <scope>NUCLEOTIDE SEQUENCE [LARGE SCALE GENOMIC DNA]</scope>
    <source>
        <strain evidence="3 4">NPDC051599</strain>
    </source>
</reference>
<keyword evidence="4" id="KW-1185">Reference proteome</keyword>
<evidence type="ECO:0000256" key="1">
    <source>
        <dbReference type="SAM" id="MobiDB-lite"/>
    </source>
</evidence>
<comment type="caution">
    <text evidence="3">The sequence shown here is derived from an EMBL/GenBank/DDBJ whole genome shotgun (WGS) entry which is preliminary data.</text>
</comment>
<proteinExistence type="predicted"/>
<evidence type="ECO:0000313" key="3">
    <source>
        <dbReference type="EMBL" id="MFI5676637.1"/>
    </source>
</evidence>
<evidence type="ECO:0000256" key="2">
    <source>
        <dbReference type="SAM" id="Phobius"/>
    </source>
</evidence>
<feature type="compositionally biased region" description="Gly residues" evidence="1">
    <location>
        <begin position="90"/>
        <end position="104"/>
    </location>
</feature>
<protein>
    <submittedName>
        <fullName evidence="3">Uncharacterized protein</fullName>
    </submittedName>
</protein>
<feature type="compositionally biased region" description="Low complexity" evidence="1">
    <location>
        <begin position="141"/>
        <end position="154"/>
    </location>
</feature>
<keyword evidence="2" id="KW-0472">Membrane</keyword>
<feature type="compositionally biased region" description="Low complexity" evidence="1">
    <location>
        <begin position="73"/>
        <end position="89"/>
    </location>
</feature>
<dbReference type="EMBL" id="JBITDC010000006">
    <property type="protein sequence ID" value="MFI5676637.1"/>
    <property type="molecule type" value="Genomic_DNA"/>
</dbReference>